<sequence length="290" mass="32476">MRRLLIFIAVLLSHHNLKAQVQVQADYNALGDCLFSAYNNATVPVYLQINFADLENTYFSEPLPYVKRLAPGFNNLFTLPRDPDADVPRFNYDIKMFRSDPMAQVDLDFPYLIPFAPGSKVTVFDVKEINGFRGKDGLDSWSATGYEAKPGDAVYAARTGIVVEIVGAERKGDPKSWYHAWNNSITLLQPDGTLICYRNVLASSEKLKVGDTLYAGQEIGKVAGGADNIKLLIFHDSLHTRNLLFVIPQFVTDENGKGILNSSTTYVVTHPREIRALEMSKKEQRRILGK</sequence>
<dbReference type="SUPFAM" id="SSF51261">
    <property type="entry name" value="Duplicated hybrid motif"/>
    <property type="match status" value="1"/>
</dbReference>
<dbReference type="CDD" id="cd12797">
    <property type="entry name" value="M23_peptidase"/>
    <property type="match status" value="1"/>
</dbReference>
<feature type="signal peptide" evidence="1">
    <location>
        <begin position="1"/>
        <end position="19"/>
    </location>
</feature>
<evidence type="ECO:0008006" key="4">
    <source>
        <dbReference type="Google" id="ProtNLM"/>
    </source>
</evidence>
<accession>A0A399SVR3</accession>
<gene>
    <name evidence="2" type="ORF">D1614_13165</name>
</gene>
<dbReference type="RefSeq" id="WP_119438424.1">
    <property type="nucleotide sequence ID" value="NZ_QWGR01000007.1"/>
</dbReference>
<evidence type="ECO:0000256" key="1">
    <source>
        <dbReference type="SAM" id="SignalP"/>
    </source>
</evidence>
<protein>
    <recommendedName>
        <fullName evidence="4">M23 family peptidase</fullName>
    </recommendedName>
</protein>
<dbReference type="Proteomes" id="UP000265926">
    <property type="component" value="Unassembled WGS sequence"/>
</dbReference>
<evidence type="ECO:0000313" key="2">
    <source>
        <dbReference type="EMBL" id="RIJ47538.1"/>
    </source>
</evidence>
<reference evidence="2 3" key="1">
    <citation type="submission" date="2018-08" db="EMBL/GenBank/DDBJ databases">
        <title>Pallidiluteibacterium maritimus gen. nov., sp. nov., isolated from coastal sediment.</title>
        <authorList>
            <person name="Zhou L.Y."/>
        </authorList>
    </citation>
    <scope>NUCLEOTIDE SEQUENCE [LARGE SCALE GENOMIC DNA]</scope>
    <source>
        <strain evidence="2 3">XSD2</strain>
    </source>
</reference>
<dbReference type="OrthoDB" id="9809488at2"/>
<name>A0A399SVR3_9BACT</name>
<evidence type="ECO:0000313" key="3">
    <source>
        <dbReference type="Proteomes" id="UP000265926"/>
    </source>
</evidence>
<organism evidence="2 3">
    <name type="scientific">Maribellus luteus</name>
    <dbReference type="NCBI Taxonomy" id="2305463"/>
    <lineage>
        <taxon>Bacteria</taxon>
        <taxon>Pseudomonadati</taxon>
        <taxon>Bacteroidota</taxon>
        <taxon>Bacteroidia</taxon>
        <taxon>Marinilabiliales</taxon>
        <taxon>Prolixibacteraceae</taxon>
        <taxon>Maribellus</taxon>
    </lineage>
</organism>
<dbReference type="Gene3D" id="2.70.70.10">
    <property type="entry name" value="Glucose Permease (Domain IIA)"/>
    <property type="match status" value="1"/>
</dbReference>
<comment type="caution">
    <text evidence="2">The sequence shown here is derived from an EMBL/GenBank/DDBJ whole genome shotgun (WGS) entry which is preliminary data.</text>
</comment>
<keyword evidence="1" id="KW-0732">Signal</keyword>
<dbReference type="EMBL" id="QWGR01000007">
    <property type="protein sequence ID" value="RIJ47538.1"/>
    <property type="molecule type" value="Genomic_DNA"/>
</dbReference>
<dbReference type="InterPro" id="IPR011055">
    <property type="entry name" value="Dup_hybrid_motif"/>
</dbReference>
<feature type="chain" id="PRO_5017227560" description="M23 family peptidase" evidence="1">
    <location>
        <begin position="20"/>
        <end position="290"/>
    </location>
</feature>
<proteinExistence type="predicted"/>
<keyword evidence="3" id="KW-1185">Reference proteome</keyword>
<dbReference type="AlphaFoldDB" id="A0A399SVR3"/>